<reference evidence="3 4" key="1">
    <citation type="submission" date="2023-07" db="EMBL/GenBank/DDBJ databases">
        <title>Sorghum-associated microbial communities from plants grown in Nebraska, USA.</title>
        <authorList>
            <person name="Schachtman D."/>
        </authorList>
    </citation>
    <scope>NUCLEOTIDE SEQUENCE [LARGE SCALE GENOMIC DNA]</scope>
    <source>
        <strain evidence="3 4">BE187</strain>
    </source>
</reference>
<protein>
    <submittedName>
        <fullName evidence="3">DNA-binding transcriptional regulator YiaG</fullName>
    </submittedName>
</protein>
<dbReference type="Proteomes" id="UP001267878">
    <property type="component" value="Unassembled WGS sequence"/>
</dbReference>
<evidence type="ECO:0000256" key="1">
    <source>
        <dbReference type="SAM" id="Coils"/>
    </source>
</evidence>
<proteinExistence type="predicted"/>
<evidence type="ECO:0000313" key="4">
    <source>
        <dbReference type="Proteomes" id="UP001267878"/>
    </source>
</evidence>
<gene>
    <name evidence="3" type="ORF">J2X04_001511</name>
</gene>
<keyword evidence="3" id="KW-0238">DNA-binding</keyword>
<keyword evidence="4" id="KW-1185">Reference proteome</keyword>
<accession>A0ABU1VNU7</accession>
<sequence length="146" mass="16088">MTSLANLLKSEITRLARKEVRALVEPLRKTNAKYRHDIATLKQQLAEQQRAIAALRRSGDKVPTDHTPIPTRFSAKGLRTLRTRLGLSAADFGLIAGVSGQSIYHWEAGKTEPRANQKAALAGLRALGKREALTRLEALATKPTKR</sequence>
<organism evidence="3 4">
    <name type="scientific">Agrilutibacter niabensis</name>
    <dbReference type="NCBI Taxonomy" id="380628"/>
    <lineage>
        <taxon>Bacteria</taxon>
        <taxon>Pseudomonadati</taxon>
        <taxon>Pseudomonadota</taxon>
        <taxon>Gammaproteobacteria</taxon>
        <taxon>Lysobacterales</taxon>
        <taxon>Lysobacteraceae</taxon>
        <taxon>Agrilutibacter</taxon>
    </lineage>
</organism>
<dbReference type="InterPro" id="IPR001387">
    <property type="entry name" value="Cro/C1-type_HTH"/>
</dbReference>
<evidence type="ECO:0000259" key="2">
    <source>
        <dbReference type="PROSITE" id="PS50943"/>
    </source>
</evidence>
<dbReference type="Gene3D" id="1.10.260.40">
    <property type="entry name" value="lambda repressor-like DNA-binding domains"/>
    <property type="match status" value="1"/>
</dbReference>
<dbReference type="CDD" id="cd00093">
    <property type="entry name" value="HTH_XRE"/>
    <property type="match status" value="1"/>
</dbReference>
<dbReference type="GO" id="GO:0003677">
    <property type="term" value="F:DNA binding"/>
    <property type="evidence" value="ECO:0007669"/>
    <property type="project" value="UniProtKB-KW"/>
</dbReference>
<feature type="domain" description="HTH cro/C1-type" evidence="2">
    <location>
        <begin position="78"/>
        <end position="122"/>
    </location>
</feature>
<dbReference type="Pfam" id="PF01381">
    <property type="entry name" value="HTH_3"/>
    <property type="match status" value="1"/>
</dbReference>
<feature type="coiled-coil region" evidence="1">
    <location>
        <begin position="31"/>
        <end position="58"/>
    </location>
</feature>
<dbReference type="InterPro" id="IPR010982">
    <property type="entry name" value="Lambda_DNA-bd_dom_sf"/>
</dbReference>
<dbReference type="SUPFAM" id="SSF47413">
    <property type="entry name" value="lambda repressor-like DNA-binding domains"/>
    <property type="match status" value="1"/>
</dbReference>
<dbReference type="SMART" id="SM00530">
    <property type="entry name" value="HTH_XRE"/>
    <property type="match status" value="1"/>
</dbReference>
<dbReference type="EMBL" id="JAVDVW010000001">
    <property type="protein sequence ID" value="MDR7099164.1"/>
    <property type="molecule type" value="Genomic_DNA"/>
</dbReference>
<evidence type="ECO:0000313" key="3">
    <source>
        <dbReference type="EMBL" id="MDR7099164.1"/>
    </source>
</evidence>
<keyword evidence="1" id="KW-0175">Coiled coil</keyword>
<name>A0ABU1VNU7_9GAMM</name>
<comment type="caution">
    <text evidence="3">The sequence shown here is derived from an EMBL/GenBank/DDBJ whole genome shotgun (WGS) entry which is preliminary data.</text>
</comment>
<dbReference type="PROSITE" id="PS50943">
    <property type="entry name" value="HTH_CROC1"/>
    <property type="match status" value="1"/>
</dbReference>